<evidence type="ECO:0000256" key="2">
    <source>
        <dbReference type="SAM" id="Phobius"/>
    </source>
</evidence>
<proteinExistence type="predicted"/>
<dbReference type="OrthoDB" id="97337at2157"/>
<keyword evidence="1" id="KW-0677">Repeat</keyword>
<organism evidence="4 5">
    <name type="scientific">Methanoregula boonei (strain DSM 21154 / JCM 14090 / 6A8)</name>
    <dbReference type="NCBI Taxonomy" id="456442"/>
    <lineage>
        <taxon>Archaea</taxon>
        <taxon>Methanobacteriati</taxon>
        <taxon>Methanobacteriota</taxon>
        <taxon>Stenosarchaea group</taxon>
        <taxon>Methanomicrobia</taxon>
        <taxon>Methanomicrobiales</taxon>
        <taxon>Methanoregulaceae</taxon>
        <taxon>Methanoregula</taxon>
    </lineage>
</organism>
<keyword evidence="2" id="KW-0472">Membrane</keyword>
<feature type="domain" description="Prenyltransferase alpha-alpha toroid" evidence="3">
    <location>
        <begin position="424"/>
        <end position="563"/>
    </location>
</feature>
<dbReference type="InterPro" id="IPR008930">
    <property type="entry name" value="Terpenoid_cyclase/PrenylTrfase"/>
</dbReference>
<dbReference type="Pfam" id="PF00432">
    <property type="entry name" value="Prenyltrans"/>
    <property type="match status" value="3"/>
</dbReference>
<gene>
    <name evidence="4" type="ordered locus">Mboo_0362</name>
</gene>
<keyword evidence="2" id="KW-0812">Transmembrane</keyword>
<keyword evidence="2" id="KW-1133">Transmembrane helix</keyword>
<dbReference type="HOGENOM" id="CLU_453897_0_0_2"/>
<dbReference type="SUPFAM" id="SSF48239">
    <property type="entry name" value="Terpenoid cyclases/Protein prenyltransferases"/>
    <property type="match status" value="2"/>
</dbReference>
<dbReference type="KEGG" id="mbn:Mboo_0362"/>
<name>A7I571_METB6</name>
<keyword evidence="5" id="KW-1185">Reference proteome</keyword>
<sequence>MSIKRDIGILLIITCLVGICAFFIINTTTPTSYESWNEKTVEKIGYSRAPEGGYADFAPDDPDLYSTYYFSLALKNEHIGLMQKEQTEQWLYSREQDFLRNTSEVSLKDLYYLTGCMKNYDIPPENQSGIISLVEQFGKSDGSYADRPGFNGSSLDTARALKILEFTGNNVVTANITREWLMQQWKSDQISTDEDYLLAETEILVPAFHLANIDPNEFEIDSSQKSVEEQHALIWKSRLGDLPEKKIDLFTLNALETELRTSGGLTPDISRKVQDYVYSLELPDGGYNAILNNYGDAQGTYLATKLLSDIGSPVNNRTINFIKRHESRYGGFHPAFKITPSPKDTWFAIRALTLLDPRNPTVSEIKPWLDTQLSSPHLSPENQYYVVMTYGELGESVPNAASIRSTLEQQITTISGSASGPGDMEQIFYLLNMAKVVDLSLDSVQKDRLIRKINEIQNADGCYGRERSDLVTTYYALGSLDALLATPSNPDACAAWIEQGYTRDGGYRYRGENWSTNFSYISPTWLSISSLDYLHKYPKTAGNTLQWINSSRYPNGGIQLMPKQPETEVNDATFRESLEYTVQGLETERILLHNGGFSRGY</sequence>
<evidence type="ECO:0000256" key="1">
    <source>
        <dbReference type="ARBA" id="ARBA00022737"/>
    </source>
</evidence>
<feature type="transmembrane region" description="Helical" evidence="2">
    <location>
        <begin position="7"/>
        <end position="25"/>
    </location>
</feature>
<evidence type="ECO:0000259" key="3">
    <source>
        <dbReference type="Pfam" id="PF00432"/>
    </source>
</evidence>
<dbReference type="Gene3D" id="1.50.10.20">
    <property type="match status" value="2"/>
</dbReference>
<dbReference type="EMBL" id="CP000780">
    <property type="protein sequence ID" value="ABS54882.1"/>
    <property type="molecule type" value="Genomic_DNA"/>
</dbReference>
<accession>A7I571</accession>
<dbReference type="AlphaFoldDB" id="A7I571"/>
<dbReference type="RefSeq" id="WP_011991370.1">
    <property type="nucleotide sequence ID" value="NC_009712.1"/>
</dbReference>
<protein>
    <recommendedName>
        <fullName evidence="3">Prenyltransferase alpha-alpha toroid domain-containing protein</fullName>
    </recommendedName>
</protein>
<reference evidence="5" key="1">
    <citation type="journal article" date="2015" name="Microbiology">
        <title>Genome of Methanoregula boonei 6A8 reveals adaptations to oligotrophic peatland environments.</title>
        <authorList>
            <person name="Braeuer S."/>
            <person name="Cadillo-Quiroz H."/>
            <person name="Kyrpides N."/>
            <person name="Woyke T."/>
            <person name="Goodwin L."/>
            <person name="Detter C."/>
            <person name="Podell S."/>
            <person name="Yavitt J.B."/>
            <person name="Zinder S.H."/>
        </authorList>
    </citation>
    <scope>NUCLEOTIDE SEQUENCE [LARGE SCALE GENOMIC DNA]</scope>
    <source>
        <strain evidence="5">DSM 21154 / JCM 14090 / 6A8</strain>
    </source>
</reference>
<dbReference type="GO" id="GO:0003824">
    <property type="term" value="F:catalytic activity"/>
    <property type="evidence" value="ECO:0007669"/>
    <property type="project" value="InterPro"/>
</dbReference>
<feature type="domain" description="Prenyltransferase alpha-alpha toroid" evidence="3">
    <location>
        <begin position="31"/>
        <end position="184"/>
    </location>
</feature>
<evidence type="ECO:0000313" key="4">
    <source>
        <dbReference type="EMBL" id="ABS54882.1"/>
    </source>
</evidence>
<dbReference type="GeneID" id="5411424"/>
<dbReference type="InterPro" id="IPR001330">
    <property type="entry name" value="Prenyltrans"/>
</dbReference>
<dbReference type="Proteomes" id="UP000002408">
    <property type="component" value="Chromosome"/>
</dbReference>
<dbReference type="eggNOG" id="arCOG04438">
    <property type="taxonomic scope" value="Archaea"/>
</dbReference>
<feature type="domain" description="Prenyltransferase alpha-alpha toroid" evidence="3">
    <location>
        <begin position="250"/>
        <end position="335"/>
    </location>
</feature>
<evidence type="ECO:0000313" key="5">
    <source>
        <dbReference type="Proteomes" id="UP000002408"/>
    </source>
</evidence>